<gene>
    <name evidence="1" type="ORF">A6769_19555</name>
</gene>
<proteinExistence type="predicted"/>
<evidence type="ECO:0000313" key="2">
    <source>
        <dbReference type="Proteomes" id="UP000252085"/>
    </source>
</evidence>
<protein>
    <submittedName>
        <fullName evidence="1">Uncharacterized protein</fullName>
    </submittedName>
</protein>
<name>A0A367RFF6_NOSPU</name>
<organism evidence="1 2">
    <name type="scientific">Nostoc punctiforme NIES-2108</name>
    <dbReference type="NCBI Taxonomy" id="1356359"/>
    <lineage>
        <taxon>Bacteria</taxon>
        <taxon>Bacillati</taxon>
        <taxon>Cyanobacteriota</taxon>
        <taxon>Cyanophyceae</taxon>
        <taxon>Nostocales</taxon>
        <taxon>Nostocaceae</taxon>
        <taxon>Nostoc</taxon>
    </lineage>
</organism>
<reference evidence="2" key="1">
    <citation type="submission" date="2016-04" db="EMBL/GenBank/DDBJ databases">
        <authorList>
            <person name="Tabuchi Yagui T.R."/>
        </authorList>
    </citation>
    <scope>NUCLEOTIDE SEQUENCE [LARGE SCALE GENOMIC DNA]</scope>
</reference>
<sequence length="109" mass="12539">MGRDGINRVSTREKKFSLLLVNADYRDSCIISSRNSYCQSLHDSLTPRIRIKFQKTIQVLQSPNDIFFGVNKLPISKKFLPLRKITIKKSCIINQMYVWLGLSGFTGLK</sequence>
<comment type="caution">
    <text evidence="1">The sequence shown here is derived from an EMBL/GenBank/DDBJ whole genome shotgun (WGS) entry which is preliminary data.</text>
</comment>
<evidence type="ECO:0000313" key="1">
    <source>
        <dbReference type="EMBL" id="RCJ35277.1"/>
    </source>
</evidence>
<dbReference type="AlphaFoldDB" id="A0A367RFF6"/>
<dbReference type="Proteomes" id="UP000252085">
    <property type="component" value="Unassembled WGS sequence"/>
</dbReference>
<accession>A0A367RFF6</accession>
<dbReference type="EMBL" id="LXQE01000152">
    <property type="protein sequence ID" value="RCJ35277.1"/>
    <property type="molecule type" value="Genomic_DNA"/>
</dbReference>